<dbReference type="EC" id="3.5.1.-" evidence="6"/>
<dbReference type="Proteomes" id="UP000474567">
    <property type="component" value="Unassembled WGS sequence"/>
</dbReference>
<keyword evidence="3 6" id="KW-0378">Hydrolase</keyword>
<reference evidence="6 7" key="1">
    <citation type="submission" date="2020-02" db="EMBL/GenBank/DDBJ databases">
        <authorList>
            <person name="Criscuolo A."/>
        </authorList>
    </citation>
    <scope>NUCLEOTIDE SEQUENCE [LARGE SCALE GENOMIC DNA]</scope>
    <source>
        <strain evidence="6">CECT7796</strain>
    </source>
</reference>
<comment type="cofactor">
    <cofactor evidence="1">
        <name>Mg(2+)</name>
        <dbReference type="ChEBI" id="CHEBI:18420"/>
    </cofactor>
</comment>
<evidence type="ECO:0000256" key="3">
    <source>
        <dbReference type="ARBA" id="ARBA00022801"/>
    </source>
</evidence>
<dbReference type="SUPFAM" id="SSF88713">
    <property type="entry name" value="Glycoside hydrolase/deacetylase"/>
    <property type="match status" value="1"/>
</dbReference>
<dbReference type="RefSeq" id="WP_173967900.1">
    <property type="nucleotide sequence ID" value="NZ_CADCST010000125.1"/>
</dbReference>
<evidence type="ECO:0000256" key="4">
    <source>
        <dbReference type="ARBA" id="ARBA00022842"/>
    </source>
</evidence>
<keyword evidence="7" id="KW-1185">Reference proteome</keyword>
<evidence type="ECO:0000313" key="7">
    <source>
        <dbReference type="Proteomes" id="UP000474567"/>
    </source>
</evidence>
<protein>
    <submittedName>
        <fullName evidence="6">Carbohydrate deacetylase</fullName>
        <ecNumber evidence="6">3.5.1.-</ecNumber>
    </submittedName>
</protein>
<keyword evidence="4" id="KW-0460">Magnesium</keyword>
<comment type="caution">
    <text evidence="6">The sequence shown here is derived from an EMBL/GenBank/DDBJ whole genome shotgun (WGS) entry which is preliminary data.</text>
</comment>
<proteinExistence type="predicted"/>
<keyword evidence="2" id="KW-0479">Metal-binding</keyword>
<sequence length="263" mass="30033">MKQLIITADDFGFSDGVTDGILKSMLEGAVSCTSVMVACGNLESIKQKVQLIEGRIGLHLQITNGTPFSKPDTVKSLVTDEGVFPYNWSQLKDIHQQELYKEWHKQIEQLLQLDIVPAYLDTHHNVHRFPAVFEVYTQLAKKYELPVRPLSKNMVQRYNHLGLQTTDICYEAWCGINVTPQSFIAHVLGAFRQIGNKGIVELMCHPAFADEHLATQSLYVKEREAELSVLCNPLIKEYLNKHNIELLDRVPFKTKEYAEKSRF</sequence>
<dbReference type="Gene3D" id="3.20.20.370">
    <property type="entry name" value="Glycoside hydrolase/deacetylase"/>
    <property type="match status" value="1"/>
</dbReference>
<evidence type="ECO:0000313" key="6">
    <source>
        <dbReference type="EMBL" id="CAA9202058.1"/>
    </source>
</evidence>
<evidence type="ECO:0000256" key="2">
    <source>
        <dbReference type="ARBA" id="ARBA00022723"/>
    </source>
</evidence>
<evidence type="ECO:0000256" key="5">
    <source>
        <dbReference type="ARBA" id="ARBA00023277"/>
    </source>
</evidence>
<keyword evidence="5" id="KW-0119">Carbohydrate metabolism</keyword>
<dbReference type="EMBL" id="CADCST010000125">
    <property type="protein sequence ID" value="CAA9202058.1"/>
    <property type="molecule type" value="Genomic_DNA"/>
</dbReference>
<dbReference type="InterPro" id="IPR011330">
    <property type="entry name" value="Glyco_hydro/deAcase_b/a-brl"/>
</dbReference>
<dbReference type="PANTHER" id="PTHR31609">
    <property type="entry name" value="YDJC DEACETYLASE FAMILY MEMBER"/>
    <property type="match status" value="1"/>
</dbReference>
<dbReference type="Pfam" id="PF04794">
    <property type="entry name" value="YdjC"/>
    <property type="match status" value="1"/>
</dbReference>
<dbReference type="GO" id="GO:0016787">
    <property type="term" value="F:hydrolase activity"/>
    <property type="evidence" value="ECO:0007669"/>
    <property type="project" value="UniProtKB-KW"/>
</dbReference>
<dbReference type="PANTHER" id="PTHR31609:SF1">
    <property type="entry name" value="CARBOHYDRATE DEACETYLASE"/>
    <property type="match status" value="1"/>
</dbReference>
<dbReference type="InterPro" id="IPR006879">
    <property type="entry name" value="YdjC-like"/>
</dbReference>
<name>A0ABM8KNV0_9FLAO</name>
<evidence type="ECO:0000256" key="1">
    <source>
        <dbReference type="ARBA" id="ARBA00001946"/>
    </source>
</evidence>
<organism evidence="6 7">
    <name type="scientific">Flavobacterium collinsii</name>
    <dbReference type="NCBI Taxonomy" id="1114861"/>
    <lineage>
        <taxon>Bacteria</taxon>
        <taxon>Pseudomonadati</taxon>
        <taxon>Bacteroidota</taxon>
        <taxon>Flavobacteriia</taxon>
        <taxon>Flavobacteriales</taxon>
        <taxon>Flavobacteriaceae</taxon>
        <taxon>Flavobacterium</taxon>
    </lineage>
</organism>
<accession>A0ABM8KNV0</accession>
<gene>
    <name evidence="6" type="ORF">FLACOL7796_04075</name>
</gene>